<evidence type="ECO:0000256" key="1">
    <source>
        <dbReference type="SAM" id="MobiDB-lite"/>
    </source>
</evidence>
<name>A0ABV8LV92_9ACTN</name>
<evidence type="ECO:0000313" key="4">
    <source>
        <dbReference type="Proteomes" id="UP001595816"/>
    </source>
</evidence>
<accession>A0ABV8LV92</accession>
<keyword evidence="4" id="KW-1185">Reference proteome</keyword>
<dbReference type="Proteomes" id="UP001595816">
    <property type="component" value="Unassembled WGS sequence"/>
</dbReference>
<gene>
    <name evidence="3" type="ORF">ACFOZ4_27395</name>
</gene>
<keyword evidence="2" id="KW-1133">Transmembrane helix</keyword>
<proteinExistence type="predicted"/>
<dbReference type="RefSeq" id="WP_253761484.1">
    <property type="nucleotide sequence ID" value="NZ_JAMZDZ010000001.1"/>
</dbReference>
<dbReference type="EMBL" id="JBHSAY010000015">
    <property type="protein sequence ID" value="MFC4134353.1"/>
    <property type="molecule type" value="Genomic_DNA"/>
</dbReference>
<comment type="caution">
    <text evidence="3">The sequence shown here is derived from an EMBL/GenBank/DDBJ whole genome shotgun (WGS) entry which is preliminary data.</text>
</comment>
<feature type="region of interest" description="Disordered" evidence="1">
    <location>
        <begin position="1"/>
        <end position="78"/>
    </location>
</feature>
<reference evidence="4" key="1">
    <citation type="journal article" date="2019" name="Int. J. Syst. Evol. Microbiol.">
        <title>The Global Catalogue of Microorganisms (GCM) 10K type strain sequencing project: providing services to taxonomists for standard genome sequencing and annotation.</title>
        <authorList>
            <consortium name="The Broad Institute Genomics Platform"/>
            <consortium name="The Broad Institute Genome Sequencing Center for Infectious Disease"/>
            <person name="Wu L."/>
            <person name="Ma J."/>
        </authorList>
    </citation>
    <scope>NUCLEOTIDE SEQUENCE [LARGE SCALE GENOMIC DNA]</scope>
    <source>
        <strain evidence="4">CGMCC 4.7289</strain>
    </source>
</reference>
<feature type="transmembrane region" description="Helical" evidence="2">
    <location>
        <begin position="116"/>
        <end position="134"/>
    </location>
</feature>
<keyword evidence="2" id="KW-0812">Transmembrane</keyword>
<evidence type="ECO:0000313" key="3">
    <source>
        <dbReference type="EMBL" id="MFC4134353.1"/>
    </source>
</evidence>
<dbReference type="Pfam" id="PF11241">
    <property type="entry name" value="DUF3043"/>
    <property type="match status" value="1"/>
</dbReference>
<protein>
    <submittedName>
        <fullName evidence="3">DUF3043 domain-containing protein</fullName>
    </submittedName>
</protein>
<sequence>MSTLFRRKSADLVEDSVTSVTAAPETAEETSEEASSKAYTPSKGKATPKRTDGRRKAEPPPANKREAYRRMKDKQRGERAEAMAGMKAGEERYLMPRDKGPERKLVRDIVDTRRTIGTWFFGSAFVVLLGTGTGNPTFVMYAQLIWFAIAFATLVDTVLICRKVSRLVRERFPKPSVSMRSLYFYAFMRAITFRRLRMPQARKKFGEAI</sequence>
<feature type="transmembrane region" description="Helical" evidence="2">
    <location>
        <begin position="140"/>
        <end position="161"/>
    </location>
</feature>
<organism evidence="3 4">
    <name type="scientific">Hamadaea flava</name>
    <dbReference type="NCBI Taxonomy" id="1742688"/>
    <lineage>
        <taxon>Bacteria</taxon>
        <taxon>Bacillati</taxon>
        <taxon>Actinomycetota</taxon>
        <taxon>Actinomycetes</taxon>
        <taxon>Micromonosporales</taxon>
        <taxon>Micromonosporaceae</taxon>
        <taxon>Hamadaea</taxon>
    </lineage>
</organism>
<feature type="compositionally biased region" description="Basic and acidic residues" evidence="1">
    <location>
        <begin position="49"/>
        <end position="78"/>
    </location>
</feature>
<keyword evidence="2" id="KW-0472">Membrane</keyword>
<dbReference type="InterPro" id="IPR021403">
    <property type="entry name" value="DUF3043"/>
</dbReference>
<feature type="compositionally biased region" description="Low complexity" evidence="1">
    <location>
        <begin position="16"/>
        <end position="25"/>
    </location>
</feature>
<evidence type="ECO:0000256" key="2">
    <source>
        <dbReference type="SAM" id="Phobius"/>
    </source>
</evidence>